<dbReference type="AlphaFoldDB" id="A0A448WCP0"/>
<comment type="caution">
    <text evidence="2">The sequence shown here is derived from an EMBL/GenBank/DDBJ whole genome shotgun (WGS) entry which is preliminary data.</text>
</comment>
<dbReference type="EMBL" id="CAAALY010004158">
    <property type="protein sequence ID" value="VEL08511.1"/>
    <property type="molecule type" value="Genomic_DNA"/>
</dbReference>
<name>A0A448WCP0_9PLAT</name>
<proteinExistence type="predicted"/>
<evidence type="ECO:0000313" key="2">
    <source>
        <dbReference type="EMBL" id="VEL08511.1"/>
    </source>
</evidence>
<sequence length="52" mass="5928">MISTLEHRPEEERQQNSTDEHMLYGEPVGQFRQTFAVAPTERCSPPAGRQLA</sequence>
<keyword evidence="3" id="KW-1185">Reference proteome</keyword>
<evidence type="ECO:0000313" key="3">
    <source>
        <dbReference type="Proteomes" id="UP000784294"/>
    </source>
</evidence>
<organism evidence="2 3">
    <name type="scientific">Protopolystoma xenopodis</name>
    <dbReference type="NCBI Taxonomy" id="117903"/>
    <lineage>
        <taxon>Eukaryota</taxon>
        <taxon>Metazoa</taxon>
        <taxon>Spiralia</taxon>
        <taxon>Lophotrochozoa</taxon>
        <taxon>Platyhelminthes</taxon>
        <taxon>Monogenea</taxon>
        <taxon>Polyopisthocotylea</taxon>
        <taxon>Polystomatidea</taxon>
        <taxon>Polystomatidae</taxon>
        <taxon>Protopolystoma</taxon>
    </lineage>
</organism>
<protein>
    <submittedName>
        <fullName evidence="2">Uncharacterized protein</fullName>
    </submittedName>
</protein>
<reference evidence="2" key="1">
    <citation type="submission" date="2018-11" db="EMBL/GenBank/DDBJ databases">
        <authorList>
            <consortium name="Pathogen Informatics"/>
        </authorList>
    </citation>
    <scope>NUCLEOTIDE SEQUENCE</scope>
</reference>
<feature type="region of interest" description="Disordered" evidence="1">
    <location>
        <begin position="1"/>
        <end position="21"/>
    </location>
</feature>
<gene>
    <name evidence="2" type="ORF">PXEA_LOCUS1951</name>
</gene>
<dbReference type="Proteomes" id="UP000784294">
    <property type="component" value="Unassembled WGS sequence"/>
</dbReference>
<accession>A0A448WCP0</accession>
<evidence type="ECO:0000256" key="1">
    <source>
        <dbReference type="SAM" id="MobiDB-lite"/>
    </source>
</evidence>